<feature type="transmembrane region" description="Helical" evidence="1">
    <location>
        <begin position="165"/>
        <end position="190"/>
    </location>
</feature>
<keyword evidence="1" id="KW-1133">Transmembrane helix</keyword>
<sequence length="320" mass="33571">MGDGMFAGRLGSGDTAATLDALALELRALRESNGVSYREIAARITRRREQDGTPPATARVAHSTVSDVFRLGRARINADLVVEIVLALGVDEEDARGWRERCIRAMSTLRQSPDAAGIDPAPVSGTRPLRSSAGTITLVLAGAVLLNATGEFLNPLIGNVLFLDMIGTAIAAILLGPWWAALAGVIFLIVELLKGDVGHALFAVTMVTSGLIWGYGVQRFELGRTLPRFLGLSAVVAVATTLIAVPVTVFYFGGTAGRGIDGFIAWATTAGADVWAALGASNLTISLVDKILTGAVAFFAAPYVSRVLDERPDAVGSRNL</sequence>
<keyword evidence="1" id="KW-0812">Transmembrane</keyword>
<evidence type="ECO:0008006" key="4">
    <source>
        <dbReference type="Google" id="ProtNLM"/>
    </source>
</evidence>
<reference evidence="3" key="1">
    <citation type="submission" date="2019-09" db="EMBL/GenBank/DDBJ databases">
        <title>Mumia zhuanghuii sp. nov. isolated from the intestinal contents of plateau pika (Ochotona curzoniae) in the Qinghai-Tibet plateau of China.</title>
        <authorList>
            <person name="Tian Z."/>
        </authorList>
    </citation>
    <scope>NUCLEOTIDE SEQUENCE [LARGE SCALE GENOMIC DNA]</scope>
    <source>
        <strain evidence="3">L-033</strain>
    </source>
</reference>
<evidence type="ECO:0000313" key="2">
    <source>
        <dbReference type="EMBL" id="KAA9134512.1"/>
    </source>
</evidence>
<keyword evidence="1" id="KW-0472">Membrane</keyword>
<feature type="transmembrane region" description="Helical" evidence="1">
    <location>
        <begin position="197"/>
        <end position="217"/>
    </location>
</feature>
<name>A0A5N0THN8_9MICO</name>
<dbReference type="EMBL" id="VYUY01000007">
    <property type="protein sequence ID" value="KAA9134512.1"/>
    <property type="molecule type" value="Genomic_DNA"/>
</dbReference>
<dbReference type="InterPro" id="IPR001387">
    <property type="entry name" value="Cro/C1-type_HTH"/>
</dbReference>
<dbReference type="CDD" id="cd00093">
    <property type="entry name" value="HTH_XRE"/>
    <property type="match status" value="1"/>
</dbReference>
<feature type="transmembrane region" description="Helical" evidence="1">
    <location>
        <begin position="133"/>
        <end position="153"/>
    </location>
</feature>
<gene>
    <name evidence="2" type="ORF">F6B40_07060</name>
</gene>
<proteinExistence type="predicted"/>
<dbReference type="AlphaFoldDB" id="A0A5N0THN8"/>
<feature type="transmembrane region" description="Helical" evidence="1">
    <location>
        <begin position="229"/>
        <end position="252"/>
    </location>
</feature>
<evidence type="ECO:0000313" key="3">
    <source>
        <dbReference type="Proteomes" id="UP000326838"/>
    </source>
</evidence>
<accession>A0A5N0THN8</accession>
<protein>
    <recommendedName>
        <fullName evidence="4">ECF transporter S component</fullName>
    </recommendedName>
</protein>
<evidence type="ECO:0000256" key="1">
    <source>
        <dbReference type="SAM" id="Phobius"/>
    </source>
</evidence>
<comment type="caution">
    <text evidence="2">The sequence shown here is derived from an EMBL/GenBank/DDBJ whole genome shotgun (WGS) entry which is preliminary data.</text>
</comment>
<organism evidence="2 3">
    <name type="scientific">Microbacterium caowuchunii</name>
    <dbReference type="NCBI Taxonomy" id="2614638"/>
    <lineage>
        <taxon>Bacteria</taxon>
        <taxon>Bacillati</taxon>
        <taxon>Actinomycetota</taxon>
        <taxon>Actinomycetes</taxon>
        <taxon>Micrococcales</taxon>
        <taxon>Microbacteriaceae</taxon>
        <taxon>Microbacterium</taxon>
    </lineage>
</organism>
<dbReference type="Proteomes" id="UP000326838">
    <property type="component" value="Unassembled WGS sequence"/>
</dbReference>
<dbReference type="RefSeq" id="WP_150892809.1">
    <property type="nucleotide sequence ID" value="NZ_VYUY01000007.1"/>
</dbReference>
<keyword evidence="3" id="KW-1185">Reference proteome</keyword>
<dbReference type="Gene3D" id="1.10.1760.20">
    <property type="match status" value="1"/>
</dbReference>